<evidence type="ECO:0000313" key="2">
    <source>
        <dbReference type="Proteomes" id="UP000626844"/>
    </source>
</evidence>
<dbReference type="AlphaFoldDB" id="A0A926S2X7"/>
<comment type="caution">
    <text evidence="1">The sequence shown here is derived from an EMBL/GenBank/DDBJ whole genome shotgun (WGS) entry which is preliminary data.</text>
</comment>
<reference evidence="1" key="1">
    <citation type="submission" date="2020-09" db="EMBL/GenBank/DDBJ databases">
        <title>A novel bacterium of genus Bacillus, isolated from South China Sea.</title>
        <authorList>
            <person name="Huang H."/>
            <person name="Mo K."/>
            <person name="Hu Y."/>
        </authorList>
    </citation>
    <scope>NUCLEOTIDE SEQUENCE</scope>
    <source>
        <strain evidence="1">IB182487</strain>
    </source>
</reference>
<proteinExistence type="predicted"/>
<gene>
    <name evidence="1" type="ORF">IC621_19540</name>
</gene>
<accession>A0A926S2X7</accession>
<organism evidence="1 2">
    <name type="scientific">Metabacillus arenae</name>
    <dbReference type="NCBI Taxonomy" id="2771434"/>
    <lineage>
        <taxon>Bacteria</taxon>
        <taxon>Bacillati</taxon>
        <taxon>Bacillota</taxon>
        <taxon>Bacilli</taxon>
        <taxon>Bacillales</taxon>
        <taxon>Bacillaceae</taxon>
        <taxon>Metabacillus</taxon>
    </lineage>
</organism>
<dbReference type="RefSeq" id="WP_191160591.1">
    <property type="nucleotide sequence ID" value="NZ_JACXAI010000031.1"/>
</dbReference>
<dbReference type="EMBL" id="JACXAI010000031">
    <property type="protein sequence ID" value="MBD1382414.1"/>
    <property type="molecule type" value="Genomic_DNA"/>
</dbReference>
<dbReference type="Proteomes" id="UP000626844">
    <property type="component" value="Unassembled WGS sequence"/>
</dbReference>
<evidence type="ECO:0000313" key="1">
    <source>
        <dbReference type="EMBL" id="MBD1382414.1"/>
    </source>
</evidence>
<sequence>MNLKKIVLGSLSTFFHLAYCLNAEPNKMNKNQIQQKNPQKRTMMQHQVKMETEMKMEKKMKCKKNKKTNNDMRKLCPNKYWQSFYIVSNNQLKSKYDF</sequence>
<keyword evidence="2" id="KW-1185">Reference proteome</keyword>
<protein>
    <submittedName>
        <fullName evidence="1">Uncharacterized protein</fullName>
    </submittedName>
</protein>
<name>A0A926S2X7_9BACI</name>